<evidence type="ECO:0000313" key="4">
    <source>
        <dbReference type="EMBL" id="CAG8797959.1"/>
    </source>
</evidence>
<evidence type="ECO:0000256" key="2">
    <source>
        <dbReference type="SAM" id="MobiDB-lite"/>
    </source>
</evidence>
<feature type="region of interest" description="Disordered" evidence="2">
    <location>
        <begin position="219"/>
        <end position="241"/>
    </location>
</feature>
<keyword evidence="1" id="KW-0479">Metal-binding</keyword>
<evidence type="ECO:0000313" key="5">
    <source>
        <dbReference type="Proteomes" id="UP000789405"/>
    </source>
</evidence>
<reference evidence="4" key="1">
    <citation type="submission" date="2021-06" db="EMBL/GenBank/DDBJ databases">
        <authorList>
            <person name="Kallberg Y."/>
            <person name="Tangrot J."/>
            <person name="Rosling A."/>
        </authorList>
    </citation>
    <scope>NUCLEOTIDE SEQUENCE</scope>
    <source>
        <strain evidence="4">MA453B</strain>
    </source>
</reference>
<dbReference type="AlphaFoldDB" id="A0A9N9JUH2"/>
<accession>A0A9N9JUH2</accession>
<protein>
    <submittedName>
        <fullName evidence="4">18134_t:CDS:1</fullName>
    </submittedName>
</protein>
<dbReference type="InterPro" id="IPR001841">
    <property type="entry name" value="Znf_RING"/>
</dbReference>
<feature type="domain" description="RING-type" evidence="3">
    <location>
        <begin position="158"/>
        <end position="212"/>
    </location>
</feature>
<keyword evidence="1" id="KW-0863">Zinc-finger</keyword>
<gene>
    <name evidence="4" type="ORF">DERYTH_LOCUS22784</name>
</gene>
<comment type="caution">
    <text evidence="4">The sequence shown here is derived from an EMBL/GenBank/DDBJ whole genome shotgun (WGS) entry which is preliminary data.</text>
</comment>
<dbReference type="GO" id="GO:0008270">
    <property type="term" value="F:zinc ion binding"/>
    <property type="evidence" value="ECO:0007669"/>
    <property type="project" value="UniProtKB-KW"/>
</dbReference>
<keyword evidence="1" id="KW-0862">Zinc</keyword>
<dbReference type="OrthoDB" id="2388273at2759"/>
<dbReference type="Proteomes" id="UP000789405">
    <property type="component" value="Unassembled WGS sequence"/>
</dbReference>
<dbReference type="SUPFAM" id="SSF57850">
    <property type="entry name" value="RING/U-box"/>
    <property type="match status" value="1"/>
</dbReference>
<name>A0A9N9JUH2_9GLOM</name>
<dbReference type="EMBL" id="CAJVPY010032599">
    <property type="protein sequence ID" value="CAG8797959.1"/>
    <property type="molecule type" value="Genomic_DNA"/>
</dbReference>
<proteinExistence type="predicted"/>
<sequence>MSTSTSTSTAPINNIKILAYNILKTFKDGIIKGKKITELRPCSKYDNDILISPLKAFTYLACRHLFHRLCIEKKLLLTVPNTCLFSGCGENVEILNQANPLGTVSNLLFTNPKEASQSTEISPLIGETFVLSSPPIRMEGMEEIENTATQQVKSNLRCAKCSEDLSSCLLSIGFLRFSPQLQGPLKPLIYLTCKHIIHYNCIDNPQKLCPICPSTNMEPEEEEEMSVDGEEQPDTSSKKCSNETYQGIATLIPQQSSSGSIIFLQTFPDIDISSVNFRELDNKIINAEDGNKKTILEDTSNSLVNDKIQEHFPDQDKVSEANLRKRKESAIKIFKLFDGVGGEGKIYCIKSFSVSTISRLGVNDIDYIKAK</sequence>
<feature type="compositionally biased region" description="Acidic residues" evidence="2">
    <location>
        <begin position="219"/>
        <end position="233"/>
    </location>
</feature>
<evidence type="ECO:0000259" key="3">
    <source>
        <dbReference type="PROSITE" id="PS50089"/>
    </source>
</evidence>
<evidence type="ECO:0000256" key="1">
    <source>
        <dbReference type="PROSITE-ProRule" id="PRU00175"/>
    </source>
</evidence>
<keyword evidence="5" id="KW-1185">Reference proteome</keyword>
<organism evidence="4 5">
    <name type="scientific">Dentiscutata erythropus</name>
    <dbReference type="NCBI Taxonomy" id="1348616"/>
    <lineage>
        <taxon>Eukaryota</taxon>
        <taxon>Fungi</taxon>
        <taxon>Fungi incertae sedis</taxon>
        <taxon>Mucoromycota</taxon>
        <taxon>Glomeromycotina</taxon>
        <taxon>Glomeromycetes</taxon>
        <taxon>Diversisporales</taxon>
        <taxon>Gigasporaceae</taxon>
        <taxon>Dentiscutata</taxon>
    </lineage>
</organism>
<dbReference type="PROSITE" id="PS50089">
    <property type="entry name" value="ZF_RING_2"/>
    <property type="match status" value="1"/>
</dbReference>